<keyword evidence="11" id="KW-1185">Reference proteome</keyword>
<dbReference type="NCBIfam" id="TIGR00820">
    <property type="entry name" value="zip"/>
    <property type="match status" value="1"/>
</dbReference>
<dbReference type="PANTHER" id="PTHR11040">
    <property type="entry name" value="ZINC/IRON TRANSPORTER"/>
    <property type="match status" value="1"/>
</dbReference>
<feature type="transmembrane region" description="Helical" evidence="8">
    <location>
        <begin position="339"/>
        <end position="359"/>
    </location>
</feature>
<dbReference type="GO" id="GO:0005385">
    <property type="term" value="F:zinc ion transmembrane transporter activity"/>
    <property type="evidence" value="ECO:0007669"/>
    <property type="project" value="InterPro"/>
</dbReference>
<evidence type="ECO:0000313" key="11">
    <source>
        <dbReference type="Proteomes" id="UP001161247"/>
    </source>
</evidence>
<gene>
    <name evidence="10" type="ORF">OLC1_LOCUS2770</name>
</gene>
<dbReference type="InterPro" id="IPR003689">
    <property type="entry name" value="ZIP"/>
</dbReference>
<comment type="subcellular location">
    <subcellularLocation>
        <location evidence="1 8">Membrane</location>
        <topology evidence="1 8">Multi-pass membrane protein</topology>
    </subcellularLocation>
</comment>
<keyword evidence="4 8" id="KW-0812">Transmembrane</keyword>
<evidence type="ECO:0000313" key="10">
    <source>
        <dbReference type="EMBL" id="CAI9090670.1"/>
    </source>
</evidence>
<dbReference type="GO" id="GO:0005886">
    <property type="term" value="C:plasma membrane"/>
    <property type="evidence" value="ECO:0007669"/>
    <property type="project" value="TreeGrafter"/>
</dbReference>
<feature type="transmembrane region" description="Helical" evidence="8">
    <location>
        <begin position="268"/>
        <end position="288"/>
    </location>
</feature>
<dbReference type="Proteomes" id="UP001161247">
    <property type="component" value="Chromosome 1"/>
</dbReference>
<comment type="similarity">
    <text evidence="2 8">Belongs to the ZIP transporter (TC 2.A.5) family.</text>
</comment>
<keyword evidence="3 8" id="KW-0813">Transport</keyword>
<keyword evidence="6 8" id="KW-0406">Ion transport</keyword>
<name>A0AAV1C523_OLDCO</name>
<feature type="transmembrane region" description="Helical" evidence="8">
    <location>
        <begin position="120"/>
        <end position="144"/>
    </location>
</feature>
<evidence type="ECO:0000256" key="9">
    <source>
        <dbReference type="SAM" id="SignalP"/>
    </source>
</evidence>
<evidence type="ECO:0000256" key="5">
    <source>
        <dbReference type="ARBA" id="ARBA00022989"/>
    </source>
</evidence>
<evidence type="ECO:0000256" key="8">
    <source>
        <dbReference type="RuleBase" id="RU362088"/>
    </source>
</evidence>
<feature type="signal peptide" evidence="9">
    <location>
        <begin position="1"/>
        <end position="24"/>
    </location>
</feature>
<organism evidence="10 11">
    <name type="scientific">Oldenlandia corymbosa var. corymbosa</name>
    <dbReference type="NCBI Taxonomy" id="529605"/>
    <lineage>
        <taxon>Eukaryota</taxon>
        <taxon>Viridiplantae</taxon>
        <taxon>Streptophyta</taxon>
        <taxon>Embryophyta</taxon>
        <taxon>Tracheophyta</taxon>
        <taxon>Spermatophyta</taxon>
        <taxon>Magnoliopsida</taxon>
        <taxon>eudicotyledons</taxon>
        <taxon>Gunneridae</taxon>
        <taxon>Pentapetalae</taxon>
        <taxon>asterids</taxon>
        <taxon>lamiids</taxon>
        <taxon>Gentianales</taxon>
        <taxon>Rubiaceae</taxon>
        <taxon>Rubioideae</taxon>
        <taxon>Spermacoceae</taxon>
        <taxon>Hedyotis-Oldenlandia complex</taxon>
        <taxon>Oldenlandia</taxon>
    </lineage>
</organism>
<dbReference type="PANTHER" id="PTHR11040:SF71">
    <property type="entry name" value="ZIP METAL ION TRANSPORTER FAMILY PROTEIN"/>
    <property type="match status" value="1"/>
</dbReference>
<protein>
    <submittedName>
        <fullName evidence="10">OLC1v1025488C2</fullName>
    </submittedName>
</protein>
<keyword evidence="9" id="KW-0732">Signal</keyword>
<evidence type="ECO:0000256" key="3">
    <source>
        <dbReference type="ARBA" id="ARBA00022448"/>
    </source>
</evidence>
<dbReference type="Pfam" id="PF02535">
    <property type="entry name" value="Zip"/>
    <property type="match status" value="1"/>
</dbReference>
<evidence type="ECO:0000256" key="7">
    <source>
        <dbReference type="ARBA" id="ARBA00023136"/>
    </source>
</evidence>
<keyword evidence="7 8" id="KW-0472">Membrane</keyword>
<sequence length="361" mass="38861">MSKNRISLIFLQLFLIFLPNSAYATSCKCEPQIFDKTKNDAALQFKIIGMVSILVASSIGVCIPIILKNVRALQPETGLHFLVKAFAAGVILATGFIHILPDAFESFTSPCFGENPWGGFPLAGFIAMMAAIVTLMMEALVAGYHRRAELMKAQPVNIGDDVEEEADNDGNNHSVTVAVDHHHVNNGPEILLERSNLSNRVNNRITSQVLELGIVVHSMVIGMTMGATQNPKIIKPLVAALSFHQFFEGIGLGGCISQANFKGRGKAIMVLFFSLTTPSGIGIGILIGKKYSGHSPTTLLVEGILNSISAGILIYMALVDLLAADFMNPKLQTNFRLQLGANFALLLGASCMSLMAKWANS</sequence>
<accession>A0AAV1C523</accession>
<evidence type="ECO:0000256" key="1">
    <source>
        <dbReference type="ARBA" id="ARBA00004141"/>
    </source>
</evidence>
<feature type="chain" id="PRO_5043538842" evidence="9">
    <location>
        <begin position="25"/>
        <end position="361"/>
    </location>
</feature>
<comment type="caution">
    <text evidence="8">Lacks conserved residue(s) required for the propagation of feature annotation.</text>
</comment>
<evidence type="ECO:0000256" key="6">
    <source>
        <dbReference type="ARBA" id="ARBA00023065"/>
    </source>
</evidence>
<dbReference type="EMBL" id="OX459118">
    <property type="protein sequence ID" value="CAI9090670.1"/>
    <property type="molecule type" value="Genomic_DNA"/>
</dbReference>
<dbReference type="InterPro" id="IPR004698">
    <property type="entry name" value="Zn/Fe_permease_fun/pln"/>
</dbReference>
<dbReference type="AlphaFoldDB" id="A0AAV1C523"/>
<feature type="transmembrane region" description="Helical" evidence="8">
    <location>
        <begin position="79"/>
        <end position="100"/>
    </location>
</feature>
<feature type="transmembrane region" description="Helical" evidence="8">
    <location>
        <begin position="308"/>
        <end position="327"/>
    </location>
</feature>
<evidence type="ECO:0000256" key="2">
    <source>
        <dbReference type="ARBA" id="ARBA00006939"/>
    </source>
</evidence>
<reference evidence="10" key="1">
    <citation type="submission" date="2023-03" db="EMBL/GenBank/DDBJ databases">
        <authorList>
            <person name="Julca I."/>
        </authorList>
    </citation>
    <scope>NUCLEOTIDE SEQUENCE</scope>
</reference>
<feature type="transmembrane region" description="Helical" evidence="8">
    <location>
        <begin position="48"/>
        <end position="67"/>
    </location>
</feature>
<evidence type="ECO:0000256" key="4">
    <source>
        <dbReference type="ARBA" id="ARBA00022692"/>
    </source>
</evidence>
<proteinExistence type="inferred from homology"/>
<keyword evidence="5 8" id="KW-1133">Transmembrane helix</keyword>